<sequence>MPNRIVQMRRQRPISLQRSRLTRRALTAGALAFGVSACAVGPDYQTPLLDMPVRYGNAPKGQGSQATDLIRWWRGLRDPMLSALIDEAVAGNLDVATAKAKVREARALRRQAIGALFPNVDGSASITRNKTASSRGSSSTDTAGSLASSPYTLYQAGFDASWELDLFGGNRRNVEAATYSLEASWDDLDAALLTLIGDVAVNYVEARGYQARIALARRTTASQRETAAITKSKFEAGAASAVDVAKAIAQAATTESNIPTLEIAYAEAVHRLGVLTGREPAALTQRLATAKAIPAPRLPLKPGMPADVLLSRPDVRAAERRLAESTARIGEAEAALYPSVSLTGNISTSAQKLGDLGKSSTIGWSWGPQLSVPIFNGGQLRAAVDVTESQRDQSYIAFRAAVLTALEDVENALVALSKERVRASRLSESVQANRDATRLARQLFQTGSSSFLDVLDAERSLYSAEDTLLQSRVAISTDYIALAKALGGGWTDPVDVATPEAVDIGTGPHIPALATPPRVTP</sequence>
<keyword evidence="2" id="KW-0449">Lipoprotein</keyword>
<keyword evidence="2" id="KW-0732">Signal</keyword>
<evidence type="ECO:0000313" key="4">
    <source>
        <dbReference type="EMBL" id="BAS01033.1"/>
    </source>
</evidence>
<comment type="similarity">
    <text evidence="1 2">Belongs to the outer membrane factor (OMF) (TC 1.B.17) family.</text>
</comment>
<keyword evidence="2" id="KW-0564">Palmitate</keyword>
<protein>
    <submittedName>
        <fullName evidence="4">RND efflux system</fullName>
    </submittedName>
</protein>
<dbReference type="GO" id="GO:0005886">
    <property type="term" value="C:plasma membrane"/>
    <property type="evidence" value="ECO:0007669"/>
    <property type="project" value="UniProtKB-SubCell"/>
</dbReference>
<feature type="signal peptide" evidence="2">
    <location>
        <begin position="1"/>
        <end position="39"/>
    </location>
</feature>
<dbReference type="AlphaFoldDB" id="A0A182D7I4"/>
<dbReference type="Pfam" id="PF02321">
    <property type="entry name" value="OEP"/>
    <property type="match status" value="2"/>
</dbReference>
<feature type="region of interest" description="Disordered" evidence="3">
    <location>
        <begin position="127"/>
        <end position="146"/>
    </location>
</feature>
<proteinExistence type="inferred from homology"/>
<evidence type="ECO:0000256" key="3">
    <source>
        <dbReference type="SAM" id="MobiDB-lite"/>
    </source>
</evidence>
<dbReference type="Gene3D" id="1.20.1600.10">
    <property type="entry name" value="Outer membrane efflux proteins (OEP)"/>
    <property type="match status" value="1"/>
</dbReference>
<keyword evidence="2" id="KW-0812">Transmembrane</keyword>
<dbReference type="NCBIfam" id="TIGR01845">
    <property type="entry name" value="outer_NodT"/>
    <property type="match status" value="1"/>
</dbReference>
<dbReference type="InterPro" id="IPR003423">
    <property type="entry name" value="OMP_efflux"/>
</dbReference>
<evidence type="ECO:0000256" key="2">
    <source>
        <dbReference type="RuleBase" id="RU362097"/>
    </source>
</evidence>
<dbReference type="SUPFAM" id="SSF56954">
    <property type="entry name" value="Outer membrane efflux proteins (OEP)"/>
    <property type="match status" value="1"/>
</dbReference>
<comment type="subcellular location">
    <subcellularLocation>
        <location evidence="2">Cell membrane</location>
        <topology evidence="2">Lipid-anchor</topology>
    </subcellularLocation>
</comment>
<dbReference type="PANTHER" id="PTHR30203">
    <property type="entry name" value="OUTER MEMBRANE CATION EFFLUX PROTEIN"/>
    <property type="match status" value="1"/>
</dbReference>
<reference evidence="4" key="1">
    <citation type="journal article" date="2015" name="Genome Announc.">
        <title>Complete Genome Sequence of the Bacteriochlorophyll b-Producing Photosynthetic Bacterium Blastochloris viridis.</title>
        <authorList>
            <person name="Tsukatani Y."/>
            <person name="Hirose Y."/>
            <person name="Harada J."/>
            <person name="Misawa N."/>
            <person name="Mori K."/>
            <person name="Inoue K."/>
            <person name="Tamiaki H."/>
        </authorList>
    </citation>
    <scope>NUCLEOTIDE SEQUENCE [LARGE SCALE GENOMIC DNA]</scope>
    <source>
        <strain evidence="4">DSM 133</strain>
    </source>
</reference>
<dbReference type="PANTHER" id="PTHR30203:SF25">
    <property type="entry name" value="OUTER MEMBRANE PROTEIN-RELATED"/>
    <property type="match status" value="1"/>
</dbReference>
<keyword evidence="2" id="KW-0472">Membrane</keyword>
<dbReference type="GO" id="GO:0015562">
    <property type="term" value="F:efflux transmembrane transporter activity"/>
    <property type="evidence" value="ECO:0007669"/>
    <property type="project" value="InterPro"/>
</dbReference>
<organism evidence="4">
    <name type="scientific">Blastochloris viridis</name>
    <name type="common">Rhodopseudomonas viridis</name>
    <dbReference type="NCBI Taxonomy" id="1079"/>
    <lineage>
        <taxon>Bacteria</taxon>
        <taxon>Pseudomonadati</taxon>
        <taxon>Pseudomonadota</taxon>
        <taxon>Alphaproteobacteria</taxon>
        <taxon>Hyphomicrobiales</taxon>
        <taxon>Blastochloridaceae</taxon>
        <taxon>Blastochloris</taxon>
    </lineage>
</organism>
<dbReference type="InterPro" id="IPR010131">
    <property type="entry name" value="MdtP/NodT-like"/>
</dbReference>
<gene>
    <name evidence="4" type="ORF">BV133_3439</name>
</gene>
<keyword evidence="2" id="KW-1134">Transmembrane beta strand</keyword>
<dbReference type="EMBL" id="AP014854">
    <property type="protein sequence ID" value="BAS01033.1"/>
    <property type="molecule type" value="Genomic_DNA"/>
</dbReference>
<name>A0A182D7I4_BLAVI</name>
<feature type="chain" id="PRO_5007950587" evidence="2">
    <location>
        <begin position="40"/>
        <end position="521"/>
    </location>
</feature>
<dbReference type="PATRIC" id="fig|1079.8.peg.3542"/>
<accession>A0A182D7I4</accession>
<dbReference type="Gene3D" id="2.20.200.10">
    <property type="entry name" value="Outer membrane efflux proteins (OEP)"/>
    <property type="match status" value="1"/>
</dbReference>
<evidence type="ECO:0000256" key="1">
    <source>
        <dbReference type="ARBA" id="ARBA00007613"/>
    </source>
</evidence>